<dbReference type="InParanoid" id="E9GID9"/>
<reference evidence="2 3" key="1">
    <citation type="journal article" date="2011" name="Science">
        <title>The ecoresponsive genome of Daphnia pulex.</title>
        <authorList>
            <person name="Colbourne J.K."/>
            <person name="Pfrender M.E."/>
            <person name="Gilbert D."/>
            <person name="Thomas W.K."/>
            <person name="Tucker A."/>
            <person name="Oakley T.H."/>
            <person name="Tokishita S."/>
            <person name="Aerts A."/>
            <person name="Arnold G.J."/>
            <person name="Basu M.K."/>
            <person name="Bauer D.J."/>
            <person name="Caceres C.E."/>
            <person name="Carmel L."/>
            <person name="Casola C."/>
            <person name="Choi J.H."/>
            <person name="Detter J.C."/>
            <person name="Dong Q."/>
            <person name="Dusheyko S."/>
            <person name="Eads B.D."/>
            <person name="Frohlich T."/>
            <person name="Geiler-Samerotte K.A."/>
            <person name="Gerlach D."/>
            <person name="Hatcher P."/>
            <person name="Jogdeo S."/>
            <person name="Krijgsveld J."/>
            <person name="Kriventseva E.V."/>
            <person name="Kultz D."/>
            <person name="Laforsch C."/>
            <person name="Lindquist E."/>
            <person name="Lopez J."/>
            <person name="Manak J.R."/>
            <person name="Muller J."/>
            <person name="Pangilinan J."/>
            <person name="Patwardhan R.P."/>
            <person name="Pitluck S."/>
            <person name="Pritham E.J."/>
            <person name="Rechtsteiner A."/>
            <person name="Rho M."/>
            <person name="Rogozin I.B."/>
            <person name="Sakarya O."/>
            <person name="Salamov A."/>
            <person name="Schaack S."/>
            <person name="Shapiro H."/>
            <person name="Shiga Y."/>
            <person name="Skalitzky C."/>
            <person name="Smith Z."/>
            <person name="Souvorov A."/>
            <person name="Sung W."/>
            <person name="Tang Z."/>
            <person name="Tsuchiya D."/>
            <person name="Tu H."/>
            <person name="Vos H."/>
            <person name="Wang M."/>
            <person name="Wolf Y.I."/>
            <person name="Yamagata H."/>
            <person name="Yamada T."/>
            <person name="Ye Y."/>
            <person name="Shaw J.R."/>
            <person name="Andrews J."/>
            <person name="Crease T.J."/>
            <person name="Tang H."/>
            <person name="Lucas S.M."/>
            <person name="Robertson H.M."/>
            <person name="Bork P."/>
            <person name="Koonin E.V."/>
            <person name="Zdobnov E.M."/>
            <person name="Grigoriev I.V."/>
            <person name="Lynch M."/>
            <person name="Boore J.L."/>
        </authorList>
    </citation>
    <scope>NUCLEOTIDE SEQUENCE [LARGE SCALE GENOMIC DNA]</scope>
</reference>
<keyword evidence="3" id="KW-1185">Reference proteome</keyword>
<proteinExistence type="predicted"/>
<dbReference type="AlphaFoldDB" id="E9GID9"/>
<sequence>AVVVVVAAAVVAGVEPRRVAAAADERAAPEVVEMSKDDGGDDKDGPSCWNEADNFAEAKSCEVAVQGTVASDGDGGGKDDEADGVTGNPNADRGNSLMHDKDSPAANLISQTKSK</sequence>
<feature type="compositionally biased region" description="Basic and acidic residues" evidence="1">
    <location>
        <begin position="18"/>
        <end position="45"/>
    </location>
</feature>
<feature type="region of interest" description="Disordered" evidence="1">
    <location>
        <begin position="66"/>
        <end position="115"/>
    </location>
</feature>
<protein>
    <submittedName>
        <fullName evidence="2">Uncharacterized protein</fullName>
    </submittedName>
</protein>
<name>E9GID9_DAPPU</name>
<dbReference type="Proteomes" id="UP000000305">
    <property type="component" value="Unassembled WGS sequence"/>
</dbReference>
<dbReference type="HOGENOM" id="CLU_2114932_0_0_1"/>
<evidence type="ECO:0000313" key="3">
    <source>
        <dbReference type="Proteomes" id="UP000000305"/>
    </source>
</evidence>
<accession>E9GID9</accession>
<gene>
    <name evidence="2" type="ORF">DAPPUDRAFT_103106</name>
</gene>
<evidence type="ECO:0000256" key="1">
    <source>
        <dbReference type="SAM" id="MobiDB-lite"/>
    </source>
</evidence>
<evidence type="ECO:0000313" key="2">
    <source>
        <dbReference type="EMBL" id="EFX80660.1"/>
    </source>
</evidence>
<feature type="non-terminal residue" evidence="2">
    <location>
        <position position="1"/>
    </location>
</feature>
<dbReference type="KEGG" id="dpx:DAPPUDRAFT_103106"/>
<dbReference type="EMBL" id="GL732546">
    <property type="protein sequence ID" value="EFX80660.1"/>
    <property type="molecule type" value="Genomic_DNA"/>
</dbReference>
<organism evidence="2 3">
    <name type="scientific">Daphnia pulex</name>
    <name type="common">Water flea</name>
    <dbReference type="NCBI Taxonomy" id="6669"/>
    <lineage>
        <taxon>Eukaryota</taxon>
        <taxon>Metazoa</taxon>
        <taxon>Ecdysozoa</taxon>
        <taxon>Arthropoda</taxon>
        <taxon>Crustacea</taxon>
        <taxon>Branchiopoda</taxon>
        <taxon>Diplostraca</taxon>
        <taxon>Cladocera</taxon>
        <taxon>Anomopoda</taxon>
        <taxon>Daphniidae</taxon>
        <taxon>Daphnia</taxon>
    </lineage>
</organism>
<feature type="region of interest" description="Disordered" evidence="1">
    <location>
        <begin position="18"/>
        <end position="51"/>
    </location>
</feature>